<keyword evidence="4 7" id="KW-0812">Transmembrane</keyword>
<protein>
    <recommendedName>
        <fullName evidence="10">GlsB/YeaQ/YmgE family stress response membrane protein</fullName>
    </recommendedName>
</protein>
<evidence type="ECO:0000256" key="4">
    <source>
        <dbReference type="ARBA" id="ARBA00022692"/>
    </source>
</evidence>
<gene>
    <name evidence="8" type="ORF">ISU07_07040</name>
</gene>
<feature type="transmembrane region" description="Helical" evidence="7">
    <location>
        <begin position="31"/>
        <end position="52"/>
    </location>
</feature>
<organism evidence="8 9">
    <name type="scientific">Nocardioides islandensis</name>
    <dbReference type="NCBI Taxonomy" id="433663"/>
    <lineage>
        <taxon>Bacteria</taxon>
        <taxon>Bacillati</taxon>
        <taxon>Actinomycetota</taxon>
        <taxon>Actinomycetes</taxon>
        <taxon>Propionibacteriales</taxon>
        <taxon>Nocardioidaceae</taxon>
        <taxon>Nocardioides</taxon>
    </lineage>
</organism>
<evidence type="ECO:0008006" key="10">
    <source>
        <dbReference type="Google" id="ProtNLM"/>
    </source>
</evidence>
<comment type="similarity">
    <text evidence="2">Belongs to the UPF0410 family.</text>
</comment>
<dbReference type="PANTHER" id="PTHR33884">
    <property type="entry name" value="UPF0410 PROTEIN YMGE"/>
    <property type="match status" value="1"/>
</dbReference>
<accession>A0A930VD99</accession>
<dbReference type="GO" id="GO:0005886">
    <property type="term" value="C:plasma membrane"/>
    <property type="evidence" value="ECO:0007669"/>
    <property type="project" value="UniProtKB-SubCell"/>
</dbReference>
<evidence type="ECO:0000256" key="5">
    <source>
        <dbReference type="ARBA" id="ARBA00022989"/>
    </source>
</evidence>
<keyword evidence="3" id="KW-1003">Cell membrane</keyword>
<dbReference type="RefSeq" id="WP_194706042.1">
    <property type="nucleotide sequence ID" value="NZ_JADKPN010000002.1"/>
</dbReference>
<evidence type="ECO:0000256" key="7">
    <source>
        <dbReference type="SAM" id="Phobius"/>
    </source>
</evidence>
<keyword evidence="6 7" id="KW-0472">Membrane</keyword>
<comment type="caution">
    <text evidence="8">The sequence shown here is derived from an EMBL/GenBank/DDBJ whole genome shotgun (WGS) entry which is preliminary data.</text>
</comment>
<dbReference type="AlphaFoldDB" id="A0A930VD99"/>
<dbReference type="Proteomes" id="UP000640489">
    <property type="component" value="Unassembled WGS sequence"/>
</dbReference>
<feature type="transmembrane region" description="Helical" evidence="7">
    <location>
        <begin position="64"/>
        <end position="81"/>
    </location>
</feature>
<reference evidence="8" key="1">
    <citation type="submission" date="2020-11" db="EMBL/GenBank/DDBJ databases">
        <title>Nocardioides sp. nov., isolated from Soil of Cynanchum wilfordii Hemsley rhizosphere.</title>
        <authorList>
            <person name="Lee J.-S."/>
            <person name="Suh M.K."/>
            <person name="Kim J.-S."/>
        </authorList>
    </citation>
    <scope>NUCLEOTIDE SEQUENCE</scope>
    <source>
        <strain evidence="8">KCTC 19275</strain>
    </source>
</reference>
<dbReference type="EMBL" id="JADKPN010000002">
    <property type="protein sequence ID" value="MBF4762878.1"/>
    <property type="molecule type" value="Genomic_DNA"/>
</dbReference>
<sequence>MIDLLLMIIGGAIIGWVGKKLARGDVRIPTWLTVACGIGGVLIGNFLYTLFFKDNTPGFDWWRHTWQVVVAAVLVTFAAGYRTKPRVRV</sequence>
<dbReference type="PANTHER" id="PTHR33884:SF3">
    <property type="entry name" value="UPF0410 PROTEIN YMGE"/>
    <property type="match status" value="1"/>
</dbReference>
<proteinExistence type="inferred from homology"/>
<comment type="subcellular location">
    <subcellularLocation>
        <location evidence="1">Cell membrane</location>
        <topology evidence="1">Multi-pass membrane protein</topology>
    </subcellularLocation>
</comment>
<feature type="transmembrane region" description="Helical" evidence="7">
    <location>
        <begin position="6"/>
        <end position="22"/>
    </location>
</feature>
<evidence type="ECO:0000313" key="8">
    <source>
        <dbReference type="EMBL" id="MBF4762878.1"/>
    </source>
</evidence>
<evidence type="ECO:0000256" key="1">
    <source>
        <dbReference type="ARBA" id="ARBA00004651"/>
    </source>
</evidence>
<evidence type="ECO:0000256" key="6">
    <source>
        <dbReference type="ARBA" id="ARBA00023136"/>
    </source>
</evidence>
<name>A0A930VD99_9ACTN</name>
<evidence type="ECO:0000256" key="3">
    <source>
        <dbReference type="ARBA" id="ARBA00022475"/>
    </source>
</evidence>
<evidence type="ECO:0000313" key="9">
    <source>
        <dbReference type="Proteomes" id="UP000640489"/>
    </source>
</evidence>
<evidence type="ECO:0000256" key="2">
    <source>
        <dbReference type="ARBA" id="ARBA00011006"/>
    </source>
</evidence>
<keyword evidence="9" id="KW-1185">Reference proteome</keyword>
<dbReference type="InterPro" id="IPR007341">
    <property type="entry name" value="Transgly_assoc"/>
</dbReference>
<keyword evidence="5 7" id="KW-1133">Transmembrane helix</keyword>